<sequence length="27" mass="2792">RLGVGLVGPAGWFTEITLSYKGGIENG</sequence>
<organism evidence="1">
    <name type="scientific">marine sediment metagenome</name>
    <dbReference type="NCBI Taxonomy" id="412755"/>
    <lineage>
        <taxon>unclassified sequences</taxon>
        <taxon>metagenomes</taxon>
        <taxon>ecological metagenomes</taxon>
    </lineage>
</organism>
<comment type="caution">
    <text evidence="1">The sequence shown here is derived from an EMBL/GenBank/DDBJ whole genome shotgun (WGS) entry which is preliminary data.</text>
</comment>
<feature type="non-terminal residue" evidence="1">
    <location>
        <position position="1"/>
    </location>
</feature>
<dbReference type="AlphaFoldDB" id="A0A0F9BYE1"/>
<evidence type="ECO:0000313" key="1">
    <source>
        <dbReference type="EMBL" id="KKL18977.1"/>
    </source>
</evidence>
<name>A0A0F9BYE1_9ZZZZ</name>
<proteinExistence type="predicted"/>
<gene>
    <name evidence="1" type="ORF">LCGC14_2470140</name>
</gene>
<reference evidence="1" key="1">
    <citation type="journal article" date="2015" name="Nature">
        <title>Complex archaea that bridge the gap between prokaryotes and eukaryotes.</title>
        <authorList>
            <person name="Spang A."/>
            <person name="Saw J.H."/>
            <person name="Jorgensen S.L."/>
            <person name="Zaremba-Niedzwiedzka K."/>
            <person name="Martijn J."/>
            <person name="Lind A.E."/>
            <person name="van Eijk R."/>
            <person name="Schleper C."/>
            <person name="Guy L."/>
            <person name="Ettema T.J."/>
        </authorList>
    </citation>
    <scope>NUCLEOTIDE SEQUENCE</scope>
</reference>
<accession>A0A0F9BYE1</accession>
<protein>
    <submittedName>
        <fullName evidence="1">Uncharacterized protein</fullName>
    </submittedName>
</protein>
<dbReference type="EMBL" id="LAZR01038656">
    <property type="protein sequence ID" value="KKL18977.1"/>
    <property type="molecule type" value="Genomic_DNA"/>
</dbReference>